<organism evidence="17 18">
    <name type="scientific">Collybia nuda</name>
    <dbReference type="NCBI Taxonomy" id="64659"/>
    <lineage>
        <taxon>Eukaryota</taxon>
        <taxon>Fungi</taxon>
        <taxon>Dikarya</taxon>
        <taxon>Basidiomycota</taxon>
        <taxon>Agaricomycotina</taxon>
        <taxon>Agaricomycetes</taxon>
        <taxon>Agaricomycetidae</taxon>
        <taxon>Agaricales</taxon>
        <taxon>Tricholomatineae</taxon>
        <taxon>Clitocybaceae</taxon>
        <taxon>Collybia</taxon>
    </lineage>
</organism>
<keyword evidence="12 15" id="KW-0472">Membrane</keyword>
<evidence type="ECO:0000256" key="3">
    <source>
        <dbReference type="ARBA" id="ARBA00005179"/>
    </source>
</evidence>
<keyword evidence="8 15" id="KW-1133">Transmembrane helix</keyword>
<dbReference type="Proteomes" id="UP000807353">
    <property type="component" value="Unassembled WGS sequence"/>
</dbReference>
<evidence type="ECO:0000313" key="17">
    <source>
        <dbReference type="EMBL" id="KAF9463699.1"/>
    </source>
</evidence>
<keyword evidence="11" id="KW-0503">Monooxygenase</keyword>
<dbReference type="InterPro" id="IPR001128">
    <property type="entry name" value="Cyt_P450"/>
</dbReference>
<feature type="transmembrane region" description="Helical" evidence="15">
    <location>
        <begin position="94"/>
        <end position="112"/>
    </location>
</feature>
<dbReference type="InterPro" id="IPR036396">
    <property type="entry name" value="Cyt_P450_sf"/>
</dbReference>
<keyword evidence="6 15" id="KW-0812">Transmembrane</keyword>
<evidence type="ECO:0000256" key="6">
    <source>
        <dbReference type="ARBA" id="ARBA00022692"/>
    </source>
</evidence>
<gene>
    <name evidence="17" type="ORF">BDZ94DRAFT_1163463</name>
</gene>
<feature type="binding site" description="axial binding residue" evidence="14">
    <location>
        <position position="430"/>
    </location>
    <ligand>
        <name>heme</name>
        <dbReference type="ChEBI" id="CHEBI:30413"/>
    </ligand>
    <ligandPart>
        <name>Fe</name>
        <dbReference type="ChEBI" id="CHEBI:18248"/>
    </ligandPart>
</feature>
<keyword evidence="9" id="KW-0560">Oxidoreductase</keyword>
<dbReference type="GO" id="GO:0020037">
    <property type="term" value="F:heme binding"/>
    <property type="evidence" value="ECO:0007669"/>
    <property type="project" value="InterPro"/>
</dbReference>
<keyword evidence="16" id="KW-0732">Signal</keyword>
<evidence type="ECO:0000256" key="4">
    <source>
        <dbReference type="ARBA" id="ARBA00010617"/>
    </source>
</evidence>
<evidence type="ECO:0000256" key="11">
    <source>
        <dbReference type="ARBA" id="ARBA00023033"/>
    </source>
</evidence>
<evidence type="ECO:0000256" key="2">
    <source>
        <dbReference type="ARBA" id="ARBA00004167"/>
    </source>
</evidence>
<keyword evidence="18" id="KW-1185">Reference proteome</keyword>
<dbReference type="PRINTS" id="PR00463">
    <property type="entry name" value="EP450I"/>
</dbReference>
<keyword evidence="7 14" id="KW-0479">Metal-binding</keyword>
<sequence length="504" mass="57399">MLLYIAGALTVWLLYAATTKKKNLPPGPPGLPVVGNLFELSIDLWVKCSEWKHTYGPLVYLNVAGQGILVINEHKAAVELFERRSSIYSDRPRFIVGSEILCGGLIFIFSCYGDFWRRMRRAAHEGIHNLATSFQPVQEKESVFLVHRLIENPNKWSHELERTSASTILSVVYDLPLTKSFEDPTVVEISAFTDKLVRVLYPGAYLVEFFTWMMLLPRSIAGWKRDVEDEHKRFSTHFRKLFDDVRARMRSGDERSSFCSTLIREKDRHGLNEDECSWLAATAYAAGAETTTSALEWFILAMAKYPDVQRKCQEELDAVVGRSRMPTFADSPNLPYMNACVREVLRWRTVAPFGVPHQSNKDDFYRGYFIPKGTICISNIWFLNVDPEVYGPDAADFNPARHLDSNGRLRHGIADTKDGHVSYGYGPRICVGRRMATNSLFINISSMLWALNVKPCPGDRELSEEFIKGRLVLRPEPFNVDITPRFPDIPNIVEACRELSQGET</sequence>
<comment type="pathway">
    <text evidence="3">Secondary metabolite biosynthesis.</text>
</comment>
<evidence type="ECO:0000256" key="8">
    <source>
        <dbReference type="ARBA" id="ARBA00022989"/>
    </source>
</evidence>
<dbReference type="CDD" id="cd11065">
    <property type="entry name" value="CYP64-like"/>
    <property type="match status" value="1"/>
</dbReference>
<dbReference type="OrthoDB" id="2789670at2759"/>
<evidence type="ECO:0000256" key="5">
    <source>
        <dbReference type="ARBA" id="ARBA00022617"/>
    </source>
</evidence>
<dbReference type="GO" id="GO:0005506">
    <property type="term" value="F:iron ion binding"/>
    <property type="evidence" value="ECO:0007669"/>
    <property type="project" value="InterPro"/>
</dbReference>
<dbReference type="PRINTS" id="PR00385">
    <property type="entry name" value="P450"/>
</dbReference>
<evidence type="ECO:0000256" key="16">
    <source>
        <dbReference type="SAM" id="SignalP"/>
    </source>
</evidence>
<evidence type="ECO:0000256" key="12">
    <source>
        <dbReference type="ARBA" id="ARBA00023136"/>
    </source>
</evidence>
<name>A0A9P5Y6Q6_9AGAR</name>
<comment type="similarity">
    <text evidence="4">Belongs to the cytochrome P450 family.</text>
</comment>
<comment type="cofactor">
    <cofactor evidence="1 14">
        <name>heme</name>
        <dbReference type="ChEBI" id="CHEBI:30413"/>
    </cofactor>
</comment>
<accession>A0A9P5Y6Q6</accession>
<dbReference type="PANTHER" id="PTHR46300:SF2">
    <property type="entry name" value="CYTOCHROME P450 MONOOXYGENASE ALNH-RELATED"/>
    <property type="match status" value="1"/>
</dbReference>
<comment type="caution">
    <text evidence="17">The sequence shown here is derived from an EMBL/GenBank/DDBJ whole genome shotgun (WGS) entry which is preliminary data.</text>
</comment>
<dbReference type="InterPro" id="IPR002401">
    <property type="entry name" value="Cyt_P450_E_grp-I"/>
</dbReference>
<dbReference type="Gene3D" id="1.10.630.10">
    <property type="entry name" value="Cytochrome P450"/>
    <property type="match status" value="1"/>
</dbReference>
<proteinExistence type="inferred from homology"/>
<dbReference type="Pfam" id="PF00067">
    <property type="entry name" value="p450"/>
    <property type="match status" value="1"/>
</dbReference>
<feature type="signal peptide" evidence="16">
    <location>
        <begin position="1"/>
        <end position="16"/>
    </location>
</feature>
<dbReference type="InterPro" id="IPR050364">
    <property type="entry name" value="Cytochrome_P450_fung"/>
</dbReference>
<dbReference type="GO" id="GO:0016705">
    <property type="term" value="F:oxidoreductase activity, acting on paired donors, with incorporation or reduction of molecular oxygen"/>
    <property type="evidence" value="ECO:0007669"/>
    <property type="project" value="InterPro"/>
</dbReference>
<evidence type="ECO:0000313" key="18">
    <source>
        <dbReference type="Proteomes" id="UP000807353"/>
    </source>
</evidence>
<dbReference type="AlphaFoldDB" id="A0A9P5Y6Q6"/>
<evidence type="ECO:0000256" key="9">
    <source>
        <dbReference type="ARBA" id="ARBA00023002"/>
    </source>
</evidence>
<dbReference type="EMBL" id="MU150260">
    <property type="protein sequence ID" value="KAF9463699.1"/>
    <property type="molecule type" value="Genomic_DNA"/>
</dbReference>
<keyword evidence="5 14" id="KW-0349">Heme</keyword>
<evidence type="ECO:0000256" key="1">
    <source>
        <dbReference type="ARBA" id="ARBA00001971"/>
    </source>
</evidence>
<keyword evidence="10 14" id="KW-0408">Iron</keyword>
<dbReference type="SUPFAM" id="SSF48264">
    <property type="entry name" value="Cytochrome P450"/>
    <property type="match status" value="1"/>
</dbReference>
<feature type="chain" id="PRO_5040222722" evidence="16">
    <location>
        <begin position="17"/>
        <end position="504"/>
    </location>
</feature>
<dbReference type="PANTHER" id="PTHR46300">
    <property type="entry name" value="P450, PUTATIVE (EUROFUNG)-RELATED-RELATED"/>
    <property type="match status" value="1"/>
</dbReference>
<evidence type="ECO:0000256" key="15">
    <source>
        <dbReference type="SAM" id="Phobius"/>
    </source>
</evidence>
<comment type="subcellular location">
    <subcellularLocation>
        <location evidence="2">Membrane</location>
        <topology evidence="2">Single-pass membrane protein</topology>
    </subcellularLocation>
</comment>
<evidence type="ECO:0000256" key="14">
    <source>
        <dbReference type="PIRSR" id="PIRSR602401-1"/>
    </source>
</evidence>
<reference evidence="17" key="1">
    <citation type="submission" date="2020-11" db="EMBL/GenBank/DDBJ databases">
        <authorList>
            <consortium name="DOE Joint Genome Institute"/>
            <person name="Ahrendt S."/>
            <person name="Riley R."/>
            <person name="Andreopoulos W."/>
            <person name="Labutti K."/>
            <person name="Pangilinan J."/>
            <person name="Ruiz-Duenas F.J."/>
            <person name="Barrasa J.M."/>
            <person name="Sanchez-Garcia M."/>
            <person name="Camarero S."/>
            <person name="Miyauchi S."/>
            <person name="Serrano A."/>
            <person name="Linde D."/>
            <person name="Babiker R."/>
            <person name="Drula E."/>
            <person name="Ayuso-Fernandez I."/>
            <person name="Pacheco R."/>
            <person name="Padilla G."/>
            <person name="Ferreira P."/>
            <person name="Barriuso J."/>
            <person name="Kellner H."/>
            <person name="Castanera R."/>
            <person name="Alfaro M."/>
            <person name="Ramirez L."/>
            <person name="Pisabarro A.G."/>
            <person name="Kuo A."/>
            <person name="Tritt A."/>
            <person name="Lipzen A."/>
            <person name="He G."/>
            <person name="Yan M."/>
            <person name="Ng V."/>
            <person name="Cullen D."/>
            <person name="Martin F."/>
            <person name="Rosso M.-N."/>
            <person name="Henrissat B."/>
            <person name="Hibbett D."/>
            <person name="Martinez A.T."/>
            <person name="Grigoriev I.V."/>
        </authorList>
    </citation>
    <scope>NUCLEOTIDE SEQUENCE</scope>
    <source>
        <strain evidence="17">CBS 247.69</strain>
    </source>
</reference>
<dbReference type="GO" id="GO:0016020">
    <property type="term" value="C:membrane"/>
    <property type="evidence" value="ECO:0007669"/>
    <property type="project" value="UniProtKB-SubCell"/>
</dbReference>
<protein>
    <submittedName>
        <fullName evidence="17">Cytochrome P450</fullName>
    </submittedName>
</protein>
<keyword evidence="13" id="KW-0325">Glycoprotein</keyword>
<evidence type="ECO:0000256" key="10">
    <source>
        <dbReference type="ARBA" id="ARBA00023004"/>
    </source>
</evidence>
<evidence type="ECO:0000256" key="13">
    <source>
        <dbReference type="ARBA" id="ARBA00023180"/>
    </source>
</evidence>
<evidence type="ECO:0000256" key="7">
    <source>
        <dbReference type="ARBA" id="ARBA00022723"/>
    </source>
</evidence>
<dbReference type="GO" id="GO:0004497">
    <property type="term" value="F:monooxygenase activity"/>
    <property type="evidence" value="ECO:0007669"/>
    <property type="project" value="UniProtKB-KW"/>
</dbReference>